<feature type="domain" description="RNA polymerase sigma factor 70 region 4 type 2" evidence="7">
    <location>
        <begin position="132"/>
        <end position="184"/>
    </location>
</feature>
<dbReference type="RefSeq" id="WP_251496113.1">
    <property type="nucleotide sequence ID" value="NZ_CAJSLV010000080.1"/>
</dbReference>
<keyword evidence="9" id="KW-1185">Reference proteome</keyword>
<gene>
    <name evidence="8" type="ORF">SCOCK_490043</name>
</gene>
<dbReference type="Pfam" id="PF08281">
    <property type="entry name" value="Sigma70_r4_2"/>
    <property type="match status" value="1"/>
</dbReference>
<dbReference type="Proteomes" id="UP001152519">
    <property type="component" value="Unassembled WGS sequence"/>
</dbReference>
<dbReference type="AlphaFoldDB" id="A0A9W4DVS8"/>
<dbReference type="PANTHER" id="PTHR43133">
    <property type="entry name" value="RNA POLYMERASE ECF-TYPE SIGMA FACTO"/>
    <property type="match status" value="1"/>
</dbReference>
<dbReference type="EMBL" id="CAJSLV010000080">
    <property type="protein sequence ID" value="CAG6396930.1"/>
    <property type="molecule type" value="Genomic_DNA"/>
</dbReference>
<dbReference type="GO" id="GO:0006352">
    <property type="term" value="P:DNA-templated transcription initiation"/>
    <property type="evidence" value="ECO:0007669"/>
    <property type="project" value="InterPro"/>
</dbReference>
<evidence type="ECO:0000313" key="9">
    <source>
        <dbReference type="Proteomes" id="UP001152519"/>
    </source>
</evidence>
<dbReference type="InterPro" id="IPR013325">
    <property type="entry name" value="RNA_pol_sigma_r2"/>
</dbReference>
<dbReference type="InterPro" id="IPR014284">
    <property type="entry name" value="RNA_pol_sigma-70_dom"/>
</dbReference>
<evidence type="ECO:0000256" key="4">
    <source>
        <dbReference type="ARBA" id="ARBA00023125"/>
    </source>
</evidence>
<dbReference type="InterPro" id="IPR007627">
    <property type="entry name" value="RNA_pol_sigma70_r2"/>
</dbReference>
<protein>
    <submittedName>
        <fullName evidence="8">RNA polymerase subunit sigma-24</fullName>
    </submittedName>
</protein>
<dbReference type="NCBIfam" id="TIGR02937">
    <property type="entry name" value="sigma70-ECF"/>
    <property type="match status" value="1"/>
</dbReference>
<dbReference type="PANTHER" id="PTHR43133:SF50">
    <property type="entry name" value="ECF RNA POLYMERASE SIGMA FACTOR SIGM"/>
    <property type="match status" value="1"/>
</dbReference>
<dbReference type="CDD" id="cd06171">
    <property type="entry name" value="Sigma70_r4"/>
    <property type="match status" value="1"/>
</dbReference>
<organism evidence="8 9">
    <name type="scientific">Actinacidiphila cocklensis</name>
    <dbReference type="NCBI Taxonomy" id="887465"/>
    <lineage>
        <taxon>Bacteria</taxon>
        <taxon>Bacillati</taxon>
        <taxon>Actinomycetota</taxon>
        <taxon>Actinomycetes</taxon>
        <taxon>Kitasatosporales</taxon>
        <taxon>Streptomycetaceae</taxon>
        <taxon>Actinacidiphila</taxon>
    </lineage>
</organism>
<comment type="similarity">
    <text evidence="1">Belongs to the sigma-70 factor family. ECF subfamily.</text>
</comment>
<evidence type="ECO:0000256" key="3">
    <source>
        <dbReference type="ARBA" id="ARBA00023082"/>
    </source>
</evidence>
<keyword evidence="5" id="KW-0804">Transcription</keyword>
<dbReference type="GO" id="GO:0016987">
    <property type="term" value="F:sigma factor activity"/>
    <property type="evidence" value="ECO:0007669"/>
    <property type="project" value="UniProtKB-KW"/>
</dbReference>
<dbReference type="Gene3D" id="1.10.10.10">
    <property type="entry name" value="Winged helix-like DNA-binding domain superfamily/Winged helix DNA-binding domain"/>
    <property type="match status" value="1"/>
</dbReference>
<accession>A0A9W4DVS8</accession>
<dbReference type="NCBIfam" id="TIGR02983">
    <property type="entry name" value="SigE-fam_strep"/>
    <property type="match status" value="1"/>
</dbReference>
<reference evidence="8" key="1">
    <citation type="submission" date="2021-05" db="EMBL/GenBank/DDBJ databases">
        <authorList>
            <person name="Arsene-Ploetze F."/>
        </authorList>
    </citation>
    <scope>NUCLEOTIDE SEQUENCE</scope>
    <source>
        <strain evidence="8">DSM 42138</strain>
    </source>
</reference>
<dbReference type="InterPro" id="IPR013324">
    <property type="entry name" value="RNA_pol_sigma_r3/r4-like"/>
</dbReference>
<dbReference type="GO" id="GO:0003677">
    <property type="term" value="F:DNA binding"/>
    <property type="evidence" value="ECO:0007669"/>
    <property type="project" value="UniProtKB-KW"/>
</dbReference>
<dbReference type="InterPro" id="IPR039425">
    <property type="entry name" value="RNA_pol_sigma-70-like"/>
</dbReference>
<evidence type="ECO:0000256" key="5">
    <source>
        <dbReference type="ARBA" id="ARBA00023163"/>
    </source>
</evidence>
<dbReference type="Gene3D" id="1.10.1740.10">
    <property type="match status" value="1"/>
</dbReference>
<evidence type="ECO:0000256" key="1">
    <source>
        <dbReference type="ARBA" id="ARBA00010641"/>
    </source>
</evidence>
<dbReference type="SUPFAM" id="SSF88946">
    <property type="entry name" value="Sigma2 domain of RNA polymerase sigma factors"/>
    <property type="match status" value="1"/>
</dbReference>
<evidence type="ECO:0000256" key="2">
    <source>
        <dbReference type="ARBA" id="ARBA00023015"/>
    </source>
</evidence>
<sequence>MPGRRRGAGGAETGPPRLDCGTAGRALMRTATAASDAEFAAWATASWRRLLRIAYMLTGDFHEAEDLLQGTLVKVCGHWRRIPEAEVDLYVRRALVNNHRSRLRRKRVVQFLTASVPDRGDGGQSETVEHRVALTEALASLSTRQRAAVVLRYWDDLTETQTADILGCSPNSVKVHTRRALAALRGHTALAAYAPTPTGEQR</sequence>
<comment type="caution">
    <text evidence="8">The sequence shown here is derived from an EMBL/GenBank/DDBJ whole genome shotgun (WGS) entry which is preliminary data.</text>
</comment>
<name>A0A9W4DVS8_9ACTN</name>
<dbReference type="Pfam" id="PF04542">
    <property type="entry name" value="Sigma70_r2"/>
    <property type="match status" value="1"/>
</dbReference>
<keyword evidence="2" id="KW-0805">Transcription regulation</keyword>
<dbReference type="InterPro" id="IPR036388">
    <property type="entry name" value="WH-like_DNA-bd_sf"/>
</dbReference>
<evidence type="ECO:0000313" key="8">
    <source>
        <dbReference type="EMBL" id="CAG6396930.1"/>
    </source>
</evidence>
<evidence type="ECO:0000259" key="7">
    <source>
        <dbReference type="Pfam" id="PF08281"/>
    </source>
</evidence>
<evidence type="ECO:0000259" key="6">
    <source>
        <dbReference type="Pfam" id="PF04542"/>
    </source>
</evidence>
<keyword evidence="3" id="KW-0731">Sigma factor</keyword>
<keyword evidence="4" id="KW-0238">DNA-binding</keyword>
<dbReference type="SUPFAM" id="SSF88659">
    <property type="entry name" value="Sigma3 and sigma4 domains of RNA polymerase sigma factors"/>
    <property type="match status" value="1"/>
</dbReference>
<proteinExistence type="inferred from homology"/>
<feature type="domain" description="RNA polymerase sigma-70 region 2" evidence="6">
    <location>
        <begin position="48"/>
        <end position="107"/>
    </location>
</feature>
<dbReference type="InterPro" id="IPR014325">
    <property type="entry name" value="RNA_pol_sigma-E_actinobac"/>
</dbReference>
<dbReference type="InterPro" id="IPR013249">
    <property type="entry name" value="RNA_pol_sigma70_r4_t2"/>
</dbReference>